<accession>A0A4P7N3M3</accession>
<sequence length="230" mass="24978">MSLVDHGHELIQLLSPPAMLINTGIKNEPLFAQKPHGLDKLLRQARCRRLVLQQVAETLDLGPGSRPGHLLSLLQILLDLGGAEVHGGPGDDAQAQVGILWGVALAVPRLAVDDAGQPLDLHQWELPVPAFIVEPVCLEKDEALQVGGGAGRVAVLGQRVALAERVVGRVPLEGFQLGLWVEMNVGVHDGKCWCLCQAKRLEIRLFLAIEVRLKLSILKDDGFLLTWDDP</sequence>
<evidence type="ECO:0000313" key="1">
    <source>
        <dbReference type="EMBL" id="QBZ57077.1"/>
    </source>
</evidence>
<protein>
    <submittedName>
        <fullName evidence="1">Uncharacterized protein</fullName>
    </submittedName>
</protein>
<dbReference type="EMBL" id="CP034205">
    <property type="protein sequence ID" value="QBZ57077.1"/>
    <property type="molecule type" value="Genomic_DNA"/>
</dbReference>
<name>A0A4P7N3M3_PYROR</name>
<dbReference type="Proteomes" id="UP000294847">
    <property type="component" value="Chromosome 2"/>
</dbReference>
<proteinExistence type="predicted"/>
<reference evidence="1 2" key="1">
    <citation type="journal article" date="2019" name="Mol. Biol. Evol.">
        <title>Blast fungal genomes show frequent chromosomal changes, gene gains and losses, and effector gene turnover.</title>
        <authorList>
            <person name="Gomez Luciano L.B."/>
            <person name="Jason Tsai I."/>
            <person name="Chuma I."/>
            <person name="Tosa Y."/>
            <person name="Chen Y.H."/>
            <person name="Li J.Y."/>
            <person name="Li M.Y."/>
            <person name="Jade Lu M.Y."/>
            <person name="Nakayashiki H."/>
            <person name="Li W.H."/>
        </authorList>
    </citation>
    <scope>NUCLEOTIDE SEQUENCE [LARGE SCALE GENOMIC DNA]</scope>
    <source>
        <strain evidence="1">MZ5-1-6</strain>
    </source>
</reference>
<dbReference type="AlphaFoldDB" id="A0A4P7N3M3"/>
<evidence type="ECO:0000313" key="2">
    <source>
        <dbReference type="Proteomes" id="UP000294847"/>
    </source>
</evidence>
<organism evidence="1 2">
    <name type="scientific">Pyricularia oryzae</name>
    <name type="common">Rice blast fungus</name>
    <name type="synonym">Magnaporthe oryzae</name>
    <dbReference type="NCBI Taxonomy" id="318829"/>
    <lineage>
        <taxon>Eukaryota</taxon>
        <taxon>Fungi</taxon>
        <taxon>Dikarya</taxon>
        <taxon>Ascomycota</taxon>
        <taxon>Pezizomycotina</taxon>
        <taxon>Sordariomycetes</taxon>
        <taxon>Sordariomycetidae</taxon>
        <taxon>Magnaporthales</taxon>
        <taxon>Pyriculariaceae</taxon>
        <taxon>Pyricularia</taxon>
    </lineage>
</organism>
<gene>
    <name evidence="1" type="ORF">PoMZ_01998</name>
</gene>